<dbReference type="Proteomes" id="UP000019322">
    <property type="component" value="Chromosome"/>
</dbReference>
<gene>
    <name evidence="1" type="ORF">SMUL_1718</name>
</gene>
<accession>A0AA86AP34</accession>
<evidence type="ECO:0000313" key="1">
    <source>
        <dbReference type="EMBL" id="AHJ12973.1"/>
    </source>
</evidence>
<proteinExistence type="predicted"/>
<reference evidence="1 2" key="1">
    <citation type="journal article" date="2014" name="Environ. Microbiol.">
        <title>Insights into organohalide respiration and the versatile catabolism of Sulfurospirillum multivorans gained from comparative genomics and physiological studies.</title>
        <authorList>
            <person name="Goris T."/>
            <person name="Schubert T."/>
            <person name="Gadkari J."/>
            <person name="Wubet T."/>
            <person name="Tarkka M."/>
            <person name="Buscot F."/>
            <person name="Adrian L."/>
            <person name="Diekert G."/>
        </authorList>
    </citation>
    <scope>NUCLEOTIDE SEQUENCE [LARGE SCALE GENOMIC DNA]</scope>
    <source>
        <strain evidence="2">DM 12446 / JCM 15788 / NBRC 109480</strain>
    </source>
</reference>
<dbReference type="EMBL" id="CP007201">
    <property type="protein sequence ID" value="AHJ12973.1"/>
    <property type="molecule type" value="Genomic_DNA"/>
</dbReference>
<sequence length="80" mass="9169">MKHLANPESNLLFTAVILVESAMNKLQKKFEDSEISPENYIATRKKILSLVQECSESIEHECMKNVSKKPHLNRVKANNE</sequence>
<name>A0AA86AP34_SULMK</name>
<dbReference type="AlphaFoldDB" id="A0AA86AP34"/>
<evidence type="ECO:0000313" key="2">
    <source>
        <dbReference type="Proteomes" id="UP000019322"/>
    </source>
</evidence>
<organism evidence="1 2">
    <name type="scientific">Sulfurospirillum multivorans (strain DM 12446 / JCM 15788 / NBRC 109480)</name>
    <dbReference type="NCBI Taxonomy" id="1150621"/>
    <lineage>
        <taxon>Bacteria</taxon>
        <taxon>Pseudomonadati</taxon>
        <taxon>Campylobacterota</taxon>
        <taxon>Epsilonproteobacteria</taxon>
        <taxon>Campylobacterales</taxon>
        <taxon>Sulfurospirillaceae</taxon>
        <taxon>Sulfurospirillum</taxon>
    </lineage>
</organism>
<protein>
    <submittedName>
        <fullName evidence="1">Uncharacterized protein</fullName>
    </submittedName>
</protein>
<dbReference type="KEGG" id="smul:SMUL_1718"/>